<feature type="transmembrane region" description="Helical" evidence="1">
    <location>
        <begin position="133"/>
        <end position="152"/>
    </location>
</feature>
<name>A0A0S7BTY5_9CHLR</name>
<keyword evidence="1" id="KW-0812">Transmembrane</keyword>
<dbReference type="InterPro" id="IPR025671">
    <property type="entry name" value="HXXEE"/>
</dbReference>
<dbReference type="AlphaFoldDB" id="A0A0S7BTY5"/>
<keyword evidence="3" id="KW-1185">Reference proteome</keyword>
<gene>
    <name evidence="2" type="ORF">ATC1_13927</name>
</gene>
<keyword evidence="1" id="KW-1133">Transmembrane helix</keyword>
<evidence type="ECO:0008006" key="4">
    <source>
        <dbReference type="Google" id="ProtNLM"/>
    </source>
</evidence>
<accession>A0A0S7BTY5</accession>
<evidence type="ECO:0000313" key="2">
    <source>
        <dbReference type="EMBL" id="GAP40945.1"/>
    </source>
</evidence>
<keyword evidence="1" id="KW-0472">Membrane</keyword>
<dbReference type="OrthoDB" id="1494440at2"/>
<protein>
    <recommendedName>
        <fullName evidence="4">HXXEE domain-containing protein</fullName>
    </recommendedName>
</protein>
<feature type="transmembrane region" description="Helical" evidence="1">
    <location>
        <begin position="102"/>
        <end position="121"/>
    </location>
</feature>
<reference evidence="2" key="1">
    <citation type="journal article" date="2015" name="Genome Announc.">
        <title>Draft Genome Sequence of Anaerolineae Strain TC1, a Novel Isolate from a Methanogenic Wastewater Treatment System.</title>
        <authorList>
            <person name="Matsuura N."/>
            <person name="Tourlousse D.M."/>
            <person name="Sun L."/>
            <person name="Toyonaga M."/>
            <person name="Kuroda K."/>
            <person name="Ohashi A."/>
            <person name="Cruz R."/>
            <person name="Yamaguchi T."/>
            <person name="Sekiguchi Y."/>
        </authorList>
    </citation>
    <scope>NUCLEOTIDE SEQUENCE [LARGE SCALE GENOMIC DNA]</scope>
    <source>
        <strain evidence="2">TC1</strain>
    </source>
</reference>
<dbReference type="RefSeq" id="WP_062281171.1">
    <property type="nucleotide sequence ID" value="NZ_DF968181.1"/>
</dbReference>
<dbReference type="EMBL" id="DF968181">
    <property type="protein sequence ID" value="GAP40945.1"/>
    <property type="molecule type" value="Genomic_DNA"/>
</dbReference>
<feature type="transmembrane region" description="Helical" evidence="1">
    <location>
        <begin position="164"/>
        <end position="186"/>
    </location>
</feature>
<feature type="transmembrane region" description="Helical" evidence="1">
    <location>
        <begin position="7"/>
        <end position="26"/>
    </location>
</feature>
<proteinExistence type="predicted"/>
<evidence type="ECO:0000313" key="3">
    <source>
        <dbReference type="Proteomes" id="UP000053370"/>
    </source>
</evidence>
<dbReference type="Pfam" id="PF13787">
    <property type="entry name" value="HXXEE"/>
    <property type="match status" value="1"/>
</dbReference>
<organism evidence="2">
    <name type="scientific">Flexilinea flocculi</name>
    <dbReference type="NCBI Taxonomy" id="1678840"/>
    <lineage>
        <taxon>Bacteria</taxon>
        <taxon>Bacillati</taxon>
        <taxon>Chloroflexota</taxon>
        <taxon>Anaerolineae</taxon>
        <taxon>Anaerolineales</taxon>
        <taxon>Anaerolineaceae</taxon>
        <taxon>Flexilinea</taxon>
    </lineage>
</organism>
<evidence type="ECO:0000256" key="1">
    <source>
        <dbReference type="SAM" id="Phobius"/>
    </source>
</evidence>
<dbReference type="Proteomes" id="UP000053370">
    <property type="component" value="Unassembled WGS sequence"/>
</dbReference>
<sequence length="204" mass="22901">MKFLIKHNLMILSVYTLIMLGVLVAFWDSFLLVQRFIIGFLVLITLHEWEETKYPGGFMEIMSGMMCIDISKAPEGSLHLSQAIYITAITLLPLLFPGAGWLSLSLMILGIFEGVVHILGIKLTKREKPYTPGMITGQIMLVFSGIGIYFVVSKGIVHSLDWLLAVILFLGGFFLMQAGVFRVLGLKYVDAIKIMRERVKSMHS</sequence>